<evidence type="ECO:0000256" key="12">
    <source>
        <dbReference type="ARBA" id="ARBA00022801"/>
    </source>
</evidence>
<keyword evidence="8 14" id="KW-0963">Cytoplasm</keyword>
<comment type="function">
    <text evidence="3 14 16">Endonuclease that specifically degrades the RNA of RNA-DNA hybrids.</text>
</comment>
<dbReference type="PANTHER" id="PTHR10954">
    <property type="entry name" value="RIBONUCLEASE H2 SUBUNIT A"/>
    <property type="match status" value="1"/>
</dbReference>
<feature type="domain" description="RNase H type-2" evidence="17">
    <location>
        <begin position="5"/>
        <end position="192"/>
    </location>
</feature>
<evidence type="ECO:0000256" key="4">
    <source>
        <dbReference type="ARBA" id="ARBA00004496"/>
    </source>
</evidence>
<evidence type="ECO:0000256" key="16">
    <source>
        <dbReference type="RuleBase" id="RU003515"/>
    </source>
</evidence>
<comment type="cofactor">
    <cofactor evidence="14 15">
        <name>Mn(2+)</name>
        <dbReference type="ChEBI" id="CHEBI:29035"/>
    </cofactor>
    <cofactor evidence="14 15">
        <name>Mg(2+)</name>
        <dbReference type="ChEBI" id="CHEBI:18420"/>
    </cofactor>
    <text evidence="14 15">Manganese or magnesium. Binds 1 divalent metal ion per monomer in the absence of substrate. May bind a second metal ion after substrate binding.</text>
</comment>
<accession>A0A558CXI4</accession>
<dbReference type="Pfam" id="PF01351">
    <property type="entry name" value="RNase_HII"/>
    <property type="match status" value="1"/>
</dbReference>
<dbReference type="GO" id="GO:0003723">
    <property type="term" value="F:RNA binding"/>
    <property type="evidence" value="ECO:0007669"/>
    <property type="project" value="UniProtKB-UniRule"/>
</dbReference>
<name>A0A558CXI4_9GAMM</name>
<dbReference type="NCBIfam" id="NF000595">
    <property type="entry name" value="PRK00015.1-3"/>
    <property type="match status" value="1"/>
</dbReference>
<gene>
    <name evidence="14 18" type="primary">rnhB</name>
    <name evidence="18" type="ORF">FHK82_11900</name>
</gene>
<evidence type="ECO:0000259" key="17">
    <source>
        <dbReference type="PROSITE" id="PS51975"/>
    </source>
</evidence>
<evidence type="ECO:0000256" key="7">
    <source>
        <dbReference type="ARBA" id="ARBA00019179"/>
    </source>
</evidence>
<dbReference type="GO" id="GO:0004523">
    <property type="term" value="F:RNA-DNA hybrid ribonuclease activity"/>
    <property type="evidence" value="ECO:0007669"/>
    <property type="project" value="UniProtKB-UniRule"/>
</dbReference>
<dbReference type="EC" id="3.1.26.4" evidence="6 14"/>
<proteinExistence type="inferred from homology"/>
<dbReference type="PROSITE" id="PS51975">
    <property type="entry name" value="RNASE_H_2"/>
    <property type="match status" value="1"/>
</dbReference>
<keyword evidence="13 14" id="KW-0464">Manganese</keyword>
<dbReference type="InterPro" id="IPR024567">
    <property type="entry name" value="RNase_HII/HIII_dom"/>
</dbReference>
<comment type="caution">
    <text evidence="18">The sequence shown here is derived from an EMBL/GenBank/DDBJ whole genome shotgun (WGS) entry which is preliminary data.</text>
</comment>
<keyword evidence="10 14" id="KW-0479">Metal-binding</keyword>
<comment type="subcellular location">
    <subcellularLocation>
        <location evidence="4 14">Cytoplasm</location>
    </subcellularLocation>
</comment>
<dbReference type="InterPro" id="IPR012337">
    <property type="entry name" value="RNaseH-like_sf"/>
</dbReference>
<dbReference type="GO" id="GO:0032299">
    <property type="term" value="C:ribonuclease H2 complex"/>
    <property type="evidence" value="ECO:0007669"/>
    <property type="project" value="TreeGrafter"/>
</dbReference>
<dbReference type="Gene3D" id="3.30.420.10">
    <property type="entry name" value="Ribonuclease H-like superfamily/Ribonuclease H"/>
    <property type="match status" value="1"/>
</dbReference>
<keyword evidence="11 14" id="KW-0255">Endonuclease</keyword>
<evidence type="ECO:0000313" key="18">
    <source>
        <dbReference type="EMBL" id="TVT53456.1"/>
    </source>
</evidence>
<evidence type="ECO:0000256" key="14">
    <source>
        <dbReference type="HAMAP-Rule" id="MF_00052"/>
    </source>
</evidence>
<dbReference type="GO" id="GO:0030145">
    <property type="term" value="F:manganese ion binding"/>
    <property type="evidence" value="ECO:0007669"/>
    <property type="project" value="UniProtKB-UniRule"/>
</dbReference>
<dbReference type="GO" id="GO:0005737">
    <property type="term" value="C:cytoplasm"/>
    <property type="evidence" value="ECO:0007669"/>
    <property type="project" value="UniProtKB-SubCell"/>
</dbReference>
<dbReference type="CDD" id="cd07182">
    <property type="entry name" value="RNase_HII_bacteria_HII_like"/>
    <property type="match status" value="1"/>
</dbReference>
<evidence type="ECO:0000256" key="13">
    <source>
        <dbReference type="ARBA" id="ARBA00023211"/>
    </source>
</evidence>
<reference evidence="18 19" key="1">
    <citation type="submission" date="2019-07" db="EMBL/GenBank/DDBJ databases">
        <title>The pathways for chlorine oxyanion respiration interact through the shared metabolite chlorate.</title>
        <authorList>
            <person name="Barnum T.P."/>
            <person name="Cheng Y."/>
            <person name="Hill K.A."/>
            <person name="Lucas L.N."/>
            <person name="Carlson H.K."/>
            <person name="Coates J.D."/>
        </authorList>
    </citation>
    <scope>NUCLEOTIDE SEQUENCE [LARGE SCALE GENOMIC DNA]</scope>
    <source>
        <strain evidence="18">BK-3</strain>
    </source>
</reference>
<evidence type="ECO:0000256" key="10">
    <source>
        <dbReference type="ARBA" id="ARBA00022723"/>
    </source>
</evidence>
<evidence type="ECO:0000256" key="5">
    <source>
        <dbReference type="ARBA" id="ARBA00007383"/>
    </source>
</evidence>
<dbReference type="HAMAP" id="MF_00052_B">
    <property type="entry name" value="RNase_HII_B"/>
    <property type="match status" value="1"/>
</dbReference>
<dbReference type="GO" id="GO:0006298">
    <property type="term" value="P:mismatch repair"/>
    <property type="evidence" value="ECO:0007669"/>
    <property type="project" value="TreeGrafter"/>
</dbReference>
<comment type="cofactor">
    <cofactor evidence="2">
        <name>Mg(2+)</name>
        <dbReference type="ChEBI" id="CHEBI:18420"/>
    </cofactor>
</comment>
<dbReference type="FunFam" id="3.30.420.10:FF:000006">
    <property type="entry name" value="Ribonuclease HII"/>
    <property type="match status" value="1"/>
</dbReference>
<organism evidence="18 19">
    <name type="scientific">Sedimenticola thiotaurini</name>
    <dbReference type="NCBI Taxonomy" id="1543721"/>
    <lineage>
        <taxon>Bacteria</taxon>
        <taxon>Pseudomonadati</taxon>
        <taxon>Pseudomonadota</taxon>
        <taxon>Gammaproteobacteria</taxon>
        <taxon>Chromatiales</taxon>
        <taxon>Sedimenticolaceae</taxon>
        <taxon>Sedimenticola</taxon>
    </lineage>
</organism>
<dbReference type="InterPro" id="IPR022898">
    <property type="entry name" value="RNase_HII"/>
</dbReference>
<sequence length="192" mass="20532">MSSIHLIAGVDEVGRGPLAGPVVAAAVILNPAKPISGLADSKKLSEKRREQLALEIREKAICWALGRAEVEEIDHLNILHASMLAMQRAVEALAMMPQHALIDGNRCPSLPCSAEAIVGGDASEPAISAASIVAKVARDQEMIELDLVYPGYGLAQHKGYPTKLHMAALQQLGITPIHRRSFGPVKRLLNLC</sequence>
<dbReference type="InterPro" id="IPR036397">
    <property type="entry name" value="RNaseH_sf"/>
</dbReference>
<dbReference type="STRING" id="1543721.AAY24_01960"/>
<evidence type="ECO:0000256" key="15">
    <source>
        <dbReference type="PROSITE-ProRule" id="PRU01319"/>
    </source>
</evidence>
<evidence type="ECO:0000256" key="11">
    <source>
        <dbReference type="ARBA" id="ARBA00022759"/>
    </source>
</evidence>
<evidence type="ECO:0000256" key="6">
    <source>
        <dbReference type="ARBA" id="ARBA00012180"/>
    </source>
</evidence>
<dbReference type="SUPFAM" id="SSF53098">
    <property type="entry name" value="Ribonuclease H-like"/>
    <property type="match status" value="1"/>
</dbReference>
<evidence type="ECO:0000313" key="19">
    <source>
        <dbReference type="Proteomes" id="UP000317355"/>
    </source>
</evidence>
<dbReference type="AlphaFoldDB" id="A0A558CXI4"/>
<keyword evidence="9 14" id="KW-0540">Nuclease</keyword>
<evidence type="ECO:0000256" key="9">
    <source>
        <dbReference type="ARBA" id="ARBA00022722"/>
    </source>
</evidence>
<evidence type="ECO:0000256" key="1">
    <source>
        <dbReference type="ARBA" id="ARBA00000077"/>
    </source>
</evidence>
<protein>
    <recommendedName>
        <fullName evidence="7 14">Ribonuclease HII</fullName>
        <shortName evidence="14">RNase HII</shortName>
        <ecNumber evidence="6 14">3.1.26.4</ecNumber>
    </recommendedName>
</protein>
<feature type="binding site" evidence="14 15">
    <location>
        <position position="12"/>
    </location>
    <ligand>
        <name>a divalent metal cation</name>
        <dbReference type="ChEBI" id="CHEBI:60240"/>
    </ligand>
</feature>
<comment type="similarity">
    <text evidence="5 14 16">Belongs to the RNase HII family.</text>
</comment>
<dbReference type="InterPro" id="IPR001352">
    <property type="entry name" value="RNase_HII/HIII"/>
</dbReference>
<feature type="binding site" evidence="14 15">
    <location>
        <position position="11"/>
    </location>
    <ligand>
        <name>a divalent metal cation</name>
        <dbReference type="ChEBI" id="CHEBI:60240"/>
    </ligand>
</feature>
<dbReference type="NCBIfam" id="NF000594">
    <property type="entry name" value="PRK00015.1-1"/>
    <property type="match status" value="1"/>
</dbReference>
<feature type="binding site" evidence="14 15">
    <location>
        <position position="103"/>
    </location>
    <ligand>
        <name>a divalent metal cation</name>
        <dbReference type="ChEBI" id="CHEBI:60240"/>
    </ligand>
</feature>
<keyword evidence="12 14" id="KW-0378">Hydrolase</keyword>
<dbReference type="NCBIfam" id="NF000596">
    <property type="entry name" value="PRK00015.1-4"/>
    <property type="match status" value="1"/>
</dbReference>
<evidence type="ECO:0000256" key="3">
    <source>
        <dbReference type="ARBA" id="ARBA00004065"/>
    </source>
</evidence>
<dbReference type="GO" id="GO:0043137">
    <property type="term" value="P:DNA replication, removal of RNA primer"/>
    <property type="evidence" value="ECO:0007669"/>
    <property type="project" value="TreeGrafter"/>
</dbReference>
<evidence type="ECO:0000256" key="2">
    <source>
        <dbReference type="ARBA" id="ARBA00001946"/>
    </source>
</evidence>
<dbReference type="PANTHER" id="PTHR10954:SF18">
    <property type="entry name" value="RIBONUCLEASE HII"/>
    <property type="match status" value="1"/>
</dbReference>
<dbReference type="Proteomes" id="UP000317355">
    <property type="component" value="Unassembled WGS sequence"/>
</dbReference>
<comment type="catalytic activity">
    <reaction evidence="1 14 15 16">
        <text>Endonucleolytic cleavage to 5'-phosphomonoester.</text>
        <dbReference type="EC" id="3.1.26.4"/>
    </reaction>
</comment>
<dbReference type="EMBL" id="VMRY01000056">
    <property type="protein sequence ID" value="TVT53456.1"/>
    <property type="molecule type" value="Genomic_DNA"/>
</dbReference>
<evidence type="ECO:0000256" key="8">
    <source>
        <dbReference type="ARBA" id="ARBA00022490"/>
    </source>
</evidence>